<proteinExistence type="predicted"/>
<reference evidence="2" key="1">
    <citation type="submission" date="2021-02" db="EMBL/GenBank/DDBJ databases">
        <authorList>
            <person name="Nowell W R."/>
        </authorList>
    </citation>
    <scope>NUCLEOTIDE SEQUENCE</scope>
</reference>
<dbReference type="AlphaFoldDB" id="A0A819C958"/>
<evidence type="ECO:0000313" key="3">
    <source>
        <dbReference type="Proteomes" id="UP000663865"/>
    </source>
</evidence>
<gene>
    <name evidence="2" type="ORF">KIK155_LOCUS32860</name>
</gene>
<dbReference type="EMBL" id="CAJNYV010006198">
    <property type="protein sequence ID" value="CAF3808722.1"/>
    <property type="molecule type" value="Genomic_DNA"/>
</dbReference>
<sequence length="439" mass="50885">MKFCTSMLGLVLIAVSSAVVSSDISLPGNGVLQPPLHYQRYRRSEYKKDLPYYQWWYYWIRDTKNDRHFAVSYSITLCKNTHIKSCDYDGVMVGVVVVDNKQNRRLQKYEFYDRNAFSVSQEFNFKIHSNTNETIHELLPIDNDKFIIRGNMTKENINNVWISEGCSKDLEIQWNLTLTRIYGWYAQDVFEVPDRWLDGMIMWNTYSHAAEVEGQIKIGDDLFIIEKENTSRAYGDSNWSESMPSPPPDDQHSTKYVWGWYYVSIPADDKSEELSIIAGTGLSYADEVLGTMDGRFCDIRLDEKTHVELRMVKVLDLTFDSCNDGKLVRFDVERSNWFNINDSFGYATIPLRQLVTLESDSYLITMDFNSVETNYNRLLFPFTSYVFSDFEGLGVSTNLLIIDKKTDTIVRNVTVNSGGLEYGYRFNITVPPPSNQRII</sequence>
<protein>
    <recommendedName>
        <fullName evidence="4">AttH domain-containing protein</fullName>
    </recommendedName>
</protein>
<feature type="signal peptide" evidence="1">
    <location>
        <begin position="1"/>
        <end position="22"/>
    </location>
</feature>
<organism evidence="2 3">
    <name type="scientific">Rotaria socialis</name>
    <dbReference type="NCBI Taxonomy" id="392032"/>
    <lineage>
        <taxon>Eukaryota</taxon>
        <taxon>Metazoa</taxon>
        <taxon>Spiralia</taxon>
        <taxon>Gnathifera</taxon>
        <taxon>Rotifera</taxon>
        <taxon>Eurotatoria</taxon>
        <taxon>Bdelloidea</taxon>
        <taxon>Philodinida</taxon>
        <taxon>Philodinidae</taxon>
        <taxon>Rotaria</taxon>
    </lineage>
</organism>
<dbReference type="Proteomes" id="UP000663865">
    <property type="component" value="Unassembled WGS sequence"/>
</dbReference>
<dbReference type="SUPFAM" id="SSF159245">
    <property type="entry name" value="AttH-like"/>
    <property type="match status" value="1"/>
</dbReference>
<name>A0A819C958_9BILA</name>
<evidence type="ECO:0000313" key="2">
    <source>
        <dbReference type="EMBL" id="CAF3808722.1"/>
    </source>
</evidence>
<keyword evidence="1" id="KW-0732">Signal</keyword>
<evidence type="ECO:0000256" key="1">
    <source>
        <dbReference type="SAM" id="SignalP"/>
    </source>
</evidence>
<feature type="chain" id="PRO_5032413732" description="AttH domain-containing protein" evidence="1">
    <location>
        <begin position="23"/>
        <end position="439"/>
    </location>
</feature>
<comment type="caution">
    <text evidence="2">The sequence shown here is derived from an EMBL/GenBank/DDBJ whole genome shotgun (WGS) entry which is preliminary data.</text>
</comment>
<accession>A0A819C958</accession>
<evidence type="ECO:0008006" key="4">
    <source>
        <dbReference type="Google" id="ProtNLM"/>
    </source>
</evidence>